<dbReference type="InterPro" id="IPR029058">
    <property type="entry name" value="AB_hydrolase_fold"/>
</dbReference>
<accession>A0ABS9TXR8</accession>
<dbReference type="Pfam" id="PF12697">
    <property type="entry name" value="Abhydrolase_6"/>
    <property type="match status" value="1"/>
</dbReference>
<reference evidence="2 3" key="1">
    <citation type="submission" date="2022-03" db="EMBL/GenBank/DDBJ databases">
        <title>Sinomonas sp. isolated from a soil.</title>
        <authorList>
            <person name="Han J."/>
            <person name="Kim D.-U."/>
        </authorList>
    </citation>
    <scope>NUCLEOTIDE SEQUENCE [LARGE SCALE GENOMIC DNA]</scope>
    <source>
        <strain evidence="2 3">5-5</strain>
    </source>
</reference>
<dbReference type="PANTHER" id="PTHR43433">
    <property type="entry name" value="HYDROLASE, ALPHA/BETA FOLD FAMILY PROTEIN"/>
    <property type="match status" value="1"/>
</dbReference>
<dbReference type="InterPro" id="IPR050471">
    <property type="entry name" value="AB_hydrolase"/>
</dbReference>
<name>A0ABS9TXR8_9MICC</name>
<sequence length="260" mass="26658">METVTSQDGTVIAFDRLGAGEPLILVAGASCDRQADAALADALGERFDVVNYDRRGRGESTDTLPFAVDREIEDIAALLDFVGAAPILVGLSSGAALAARAAAKLPVRALVMWEPPYPTDEQGLAAANAYTAALRDRLDADDQDGAFALFLGRVGLPPEAIAGMRQSPYWPQGVRLAPTLAHDDAALGGPIPTDVFGAISVPALVLAGGASPKMLQDGARAAAEAIPGSVFDTLEGQTHDAAADVLAAAVVDFTAQLPAS</sequence>
<proteinExistence type="predicted"/>
<evidence type="ECO:0000313" key="3">
    <source>
        <dbReference type="Proteomes" id="UP001202922"/>
    </source>
</evidence>
<gene>
    <name evidence="2" type="ORF">L0M17_04270</name>
</gene>
<dbReference type="RefSeq" id="WP_241051554.1">
    <property type="nucleotide sequence ID" value="NZ_JAKZBV010000001.1"/>
</dbReference>
<dbReference type="Proteomes" id="UP001202922">
    <property type="component" value="Unassembled WGS sequence"/>
</dbReference>
<keyword evidence="3" id="KW-1185">Reference proteome</keyword>
<dbReference type="InterPro" id="IPR000073">
    <property type="entry name" value="AB_hydrolase_1"/>
</dbReference>
<keyword evidence="2" id="KW-0378">Hydrolase</keyword>
<comment type="caution">
    <text evidence="2">The sequence shown here is derived from an EMBL/GenBank/DDBJ whole genome shotgun (WGS) entry which is preliminary data.</text>
</comment>
<feature type="domain" description="AB hydrolase-1" evidence="1">
    <location>
        <begin position="24"/>
        <end position="241"/>
    </location>
</feature>
<dbReference type="SUPFAM" id="SSF53474">
    <property type="entry name" value="alpha/beta-Hydrolases"/>
    <property type="match status" value="1"/>
</dbReference>
<dbReference type="PANTHER" id="PTHR43433:SF5">
    <property type="entry name" value="AB HYDROLASE-1 DOMAIN-CONTAINING PROTEIN"/>
    <property type="match status" value="1"/>
</dbReference>
<evidence type="ECO:0000259" key="1">
    <source>
        <dbReference type="Pfam" id="PF12697"/>
    </source>
</evidence>
<dbReference type="GO" id="GO:0016787">
    <property type="term" value="F:hydrolase activity"/>
    <property type="evidence" value="ECO:0007669"/>
    <property type="project" value="UniProtKB-KW"/>
</dbReference>
<dbReference type="EMBL" id="JAKZBV010000001">
    <property type="protein sequence ID" value="MCH6469213.1"/>
    <property type="molecule type" value="Genomic_DNA"/>
</dbReference>
<dbReference type="Gene3D" id="3.40.50.1820">
    <property type="entry name" value="alpha/beta hydrolase"/>
    <property type="match status" value="1"/>
</dbReference>
<protein>
    <submittedName>
        <fullName evidence="2">Alpha/beta hydrolase</fullName>
    </submittedName>
</protein>
<evidence type="ECO:0000313" key="2">
    <source>
        <dbReference type="EMBL" id="MCH6469213.1"/>
    </source>
</evidence>
<organism evidence="2 3">
    <name type="scientific">Sinomonas terrae</name>
    <dbReference type="NCBI Taxonomy" id="2908838"/>
    <lineage>
        <taxon>Bacteria</taxon>
        <taxon>Bacillati</taxon>
        <taxon>Actinomycetota</taxon>
        <taxon>Actinomycetes</taxon>
        <taxon>Micrococcales</taxon>
        <taxon>Micrococcaceae</taxon>
        <taxon>Sinomonas</taxon>
    </lineage>
</organism>